<keyword evidence="3" id="KW-1185">Reference proteome</keyword>
<dbReference type="Proteomes" id="UP001583177">
    <property type="component" value="Unassembled WGS sequence"/>
</dbReference>
<proteinExistence type="predicted"/>
<organism evidence="2 3">
    <name type="scientific">Diaporthe australafricana</name>
    <dbReference type="NCBI Taxonomy" id="127596"/>
    <lineage>
        <taxon>Eukaryota</taxon>
        <taxon>Fungi</taxon>
        <taxon>Dikarya</taxon>
        <taxon>Ascomycota</taxon>
        <taxon>Pezizomycotina</taxon>
        <taxon>Sordariomycetes</taxon>
        <taxon>Sordariomycetidae</taxon>
        <taxon>Diaporthales</taxon>
        <taxon>Diaporthaceae</taxon>
        <taxon>Diaporthe</taxon>
    </lineage>
</organism>
<reference evidence="2 3" key="1">
    <citation type="journal article" date="2024" name="IMA Fungus">
        <title>IMA Genome - F19 : A genome assembly and annotation guide to empower mycologists, including annotated draft genome sequences of Ceratocystis pirilliformis, Diaporthe australafricana, Fusarium ophioides, Paecilomyces lecythidis, and Sporothrix stenoceras.</title>
        <authorList>
            <person name="Aylward J."/>
            <person name="Wilson A.M."/>
            <person name="Visagie C.M."/>
            <person name="Spraker J."/>
            <person name="Barnes I."/>
            <person name="Buitendag C."/>
            <person name="Ceriani C."/>
            <person name="Del Mar Angel L."/>
            <person name="du Plessis D."/>
            <person name="Fuchs T."/>
            <person name="Gasser K."/>
            <person name="Kramer D."/>
            <person name="Li W."/>
            <person name="Munsamy K."/>
            <person name="Piso A."/>
            <person name="Price J.L."/>
            <person name="Sonnekus B."/>
            <person name="Thomas C."/>
            <person name="van der Nest A."/>
            <person name="van Dijk A."/>
            <person name="van Heerden A."/>
            <person name="van Vuuren N."/>
            <person name="Yilmaz N."/>
            <person name="Duong T.A."/>
            <person name="van der Merwe N.A."/>
            <person name="Wingfield M.J."/>
            <person name="Wingfield B.D."/>
        </authorList>
    </citation>
    <scope>NUCLEOTIDE SEQUENCE [LARGE SCALE GENOMIC DNA]</scope>
    <source>
        <strain evidence="2 3">CMW 18300</strain>
    </source>
</reference>
<evidence type="ECO:0000313" key="3">
    <source>
        <dbReference type="Proteomes" id="UP001583177"/>
    </source>
</evidence>
<dbReference type="EMBL" id="JAWRVE010000208">
    <property type="protein sequence ID" value="KAL1848953.1"/>
    <property type="molecule type" value="Genomic_DNA"/>
</dbReference>
<comment type="caution">
    <text evidence="2">The sequence shown here is derived from an EMBL/GenBank/DDBJ whole genome shotgun (WGS) entry which is preliminary data.</text>
</comment>
<evidence type="ECO:0000256" key="1">
    <source>
        <dbReference type="SAM" id="Phobius"/>
    </source>
</evidence>
<sequence>MDNFTKKFVISGAATVMEIYVSIMGACLPTLVPVYRKLRYGDPLKTCTNTAPQDTKLESGSKSRRANFSHDDRLFQRLETSEDALAPSMHLKNYHVNVSSTKRNKSLAYTDVESYPVGGIMVRHDLVWSENDKARSAI</sequence>
<keyword evidence="1" id="KW-1133">Transmembrane helix</keyword>
<accession>A0ABR3VZ51</accession>
<protein>
    <recommendedName>
        <fullName evidence="4">Integral membrane protein</fullName>
    </recommendedName>
</protein>
<feature type="transmembrane region" description="Helical" evidence="1">
    <location>
        <begin position="12"/>
        <end position="35"/>
    </location>
</feature>
<evidence type="ECO:0008006" key="4">
    <source>
        <dbReference type="Google" id="ProtNLM"/>
    </source>
</evidence>
<keyword evidence="1" id="KW-0812">Transmembrane</keyword>
<keyword evidence="1" id="KW-0472">Membrane</keyword>
<gene>
    <name evidence="2" type="ORF">Daus18300_013411</name>
</gene>
<evidence type="ECO:0000313" key="2">
    <source>
        <dbReference type="EMBL" id="KAL1848953.1"/>
    </source>
</evidence>
<name>A0ABR3VZ51_9PEZI</name>